<gene>
    <name evidence="2" type="primary">WBGene00277716</name>
</gene>
<reference evidence="2" key="2">
    <citation type="submission" date="2022-06" db="UniProtKB">
        <authorList>
            <consortium name="EnsemblMetazoa"/>
        </authorList>
    </citation>
    <scope>IDENTIFICATION</scope>
    <source>
        <strain evidence="2">PS312</strain>
    </source>
</reference>
<evidence type="ECO:0000256" key="1">
    <source>
        <dbReference type="SAM" id="MobiDB-lite"/>
    </source>
</evidence>
<name>A0A454Y608_PRIPA</name>
<evidence type="ECO:0000313" key="2">
    <source>
        <dbReference type="EnsemblMetazoa" id="PPA39347.1"/>
    </source>
</evidence>
<proteinExistence type="predicted"/>
<accession>A0A454Y608</accession>
<protein>
    <submittedName>
        <fullName evidence="2">Uncharacterized protein</fullName>
    </submittedName>
</protein>
<feature type="compositionally biased region" description="Polar residues" evidence="1">
    <location>
        <begin position="28"/>
        <end position="39"/>
    </location>
</feature>
<dbReference type="AlphaFoldDB" id="A0A454Y608"/>
<dbReference type="Proteomes" id="UP000005239">
    <property type="component" value="Unassembled WGS sequence"/>
</dbReference>
<dbReference type="EnsemblMetazoa" id="PPA39347.1">
    <property type="protein sequence ID" value="PPA39347.1"/>
    <property type="gene ID" value="WBGene00277716"/>
</dbReference>
<feature type="region of interest" description="Disordered" evidence="1">
    <location>
        <begin position="1"/>
        <end position="62"/>
    </location>
</feature>
<keyword evidence="3" id="KW-1185">Reference proteome</keyword>
<evidence type="ECO:0000313" key="3">
    <source>
        <dbReference type="Proteomes" id="UP000005239"/>
    </source>
</evidence>
<organism evidence="2 3">
    <name type="scientific">Pristionchus pacificus</name>
    <name type="common">Parasitic nematode worm</name>
    <dbReference type="NCBI Taxonomy" id="54126"/>
    <lineage>
        <taxon>Eukaryota</taxon>
        <taxon>Metazoa</taxon>
        <taxon>Ecdysozoa</taxon>
        <taxon>Nematoda</taxon>
        <taxon>Chromadorea</taxon>
        <taxon>Rhabditida</taxon>
        <taxon>Rhabditina</taxon>
        <taxon>Diplogasteromorpha</taxon>
        <taxon>Diplogasteroidea</taxon>
        <taxon>Neodiplogasteridae</taxon>
        <taxon>Pristionchus</taxon>
    </lineage>
</organism>
<sequence length="103" mass="11341">MAEAHEVIDISSDEEESYDGSEPGYSPASPSDSVYNNSRSDSDDFPEPEYSPVSPSDSNFNNSLSDSDDFQYCRVSSILKKLPCLPKNIQIVVQCSFVDIFSA</sequence>
<accession>A0A8R1YYA9</accession>
<reference evidence="3" key="1">
    <citation type="journal article" date="2008" name="Nat. Genet.">
        <title>The Pristionchus pacificus genome provides a unique perspective on nematode lifestyle and parasitism.</title>
        <authorList>
            <person name="Dieterich C."/>
            <person name="Clifton S.W."/>
            <person name="Schuster L.N."/>
            <person name="Chinwalla A."/>
            <person name="Delehaunty K."/>
            <person name="Dinkelacker I."/>
            <person name="Fulton L."/>
            <person name="Fulton R."/>
            <person name="Godfrey J."/>
            <person name="Minx P."/>
            <person name="Mitreva M."/>
            <person name="Roeseler W."/>
            <person name="Tian H."/>
            <person name="Witte H."/>
            <person name="Yang S.P."/>
            <person name="Wilson R.K."/>
            <person name="Sommer R.J."/>
        </authorList>
    </citation>
    <scope>NUCLEOTIDE SEQUENCE [LARGE SCALE GENOMIC DNA]</scope>
    <source>
        <strain evidence="3">PS312</strain>
    </source>
</reference>